<comment type="caution">
    <text evidence="1">The sequence shown here is derived from an EMBL/GenBank/DDBJ whole genome shotgun (WGS) entry which is preliminary data.</text>
</comment>
<name>A0ABV1RHC9_9ALTE</name>
<evidence type="ECO:0000313" key="1">
    <source>
        <dbReference type="EMBL" id="MER2492353.1"/>
    </source>
</evidence>
<dbReference type="Proteomes" id="UP001467690">
    <property type="component" value="Unassembled WGS sequence"/>
</dbReference>
<gene>
    <name evidence="1" type="ORF">ABS311_10730</name>
</gene>
<keyword evidence="2" id="KW-1185">Reference proteome</keyword>
<sequence>MTKIYITTEVEVDLREIDTEDLVEELKRRENDALLHALHAAMALPEDATQYIERMKMFACSGNDNQLIQATNQFLYECIGVMPKHLS</sequence>
<organism evidence="1 2">
    <name type="scientific">Catenovulum sediminis</name>
    <dbReference type="NCBI Taxonomy" id="1740262"/>
    <lineage>
        <taxon>Bacteria</taxon>
        <taxon>Pseudomonadati</taxon>
        <taxon>Pseudomonadota</taxon>
        <taxon>Gammaproteobacteria</taxon>
        <taxon>Alteromonadales</taxon>
        <taxon>Alteromonadaceae</taxon>
        <taxon>Catenovulum</taxon>
    </lineage>
</organism>
<dbReference type="EMBL" id="JBELOE010000210">
    <property type="protein sequence ID" value="MER2492353.1"/>
    <property type="molecule type" value="Genomic_DNA"/>
</dbReference>
<proteinExistence type="predicted"/>
<accession>A0ABV1RHC9</accession>
<reference evidence="1 2" key="1">
    <citation type="submission" date="2024-06" db="EMBL/GenBank/DDBJ databases">
        <authorList>
            <person name="Chen R.Y."/>
        </authorList>
    </citation>
    <scope>NUCLEOTIDE SEQUENCE [LARGE SCALE GENOMIC DNA]</scope>
    <source>
        <strain evidence="1 2">D2</strain>
    </source>
</reference>
<protein>
    <submittedName>
        <fullName evidence="1">Uncharacterized protein</fullName>
    </submittedName>
</protein>
<dbReference type="RefSeq" id="WP_350401879.1">
    <property type="nucleotide sequence ID" value="NZ_JBELOE010000210.1"/>
</dbReference>
<evidence type="ECO:0000313" key="2">
    <source>
        <dbReference type="Proteomes" id="UP001467690"/>
    </source>
</evidence>